<proteinExistence type="predicted"/>
<accession>A0A177CZA0</accession>
<dbReference type="AlphaFoldDB" id="A0A177CZA0"/>
<dbReference type="InParanoid" id="A0A177CZA0"/>
<name>A0A177CZA0_9PLEO</name>
<protein>
    <submittedName>
        <fullName evidence="2">Uncharacterized protein</fullName>
    </submittedName>
</protein>
<feature type="compositionally biased region" description="Polar residues" evidence="1">
    <location>
        <begin position="141"/>
        <end position="159"/>
    </location>
</feature>
<feature type="compositionally biased region" description="Polar residues" evidence="1">
    <location>
        <begin position="246"/>
        <end position="262"/>
    </location>
</feature>
<feature type="compositionally biased region" description="Polar residues" evidence="1">
    <location>
        <begin position="578"/>
        <end position="594"/>
    </location>
</feature>
<feature type="compositionally biased region" description="Pro residues" evidence="1">
    <location>
        <begin position="793"/>
        <end position="802"/>
    </location>
</feature>
<feature type="compositionally biased region" description="Polar residues" evidence="1">
    <location>
        <begin position="169"/>
        <end position="178"/>
    </location>
</feature>
<dbReference type="Proteomes" id="UP000077069">
    <property type="component" value="Unassembled WGS sequence"/>
</dbReference>
<sequence length="904" mass="98779">MGRHRGPKFSFPIPGRKSSSKVDKSGDDLTKIPSFPSVASLPSASERSLRYDECSSISSKAQRLLGTAPPPFRAMSGQSSVPPSPGYMSITVSDTVSEYDDRAASIAGEHGGYRVPIRPALSNRASSNLIPPNIAYDDETNYSTASRHLHPTASNSTLRSHYDAKSSPLAISQQTSDSAVRDMALRKGYPQISSHDREHVPSPLAQEMEDGSRRDSRRGKPARLDLSKLFPKPKGQGGHEFGATLLSPNKLVNSPTAMSTVSDYFPRPMTREPTPTPRTPAKLTKPQPKQQIPAPSAPKLTSPVRTQQRDVYDNAKINVRRPPRGVQHWFDALSDDSDGVDEDAGDTTAPTLQPANHPRQYPASSLGTVKTKESAFSKNNLQNSSVLSFSSSEDEGEHTRPSRRKVSVRDSIDIGEDSGEIVIGQAQAFEVRPNFHSRRPSAGKLSLMSTSTSTATIEMMYTPEPPITPVYRNSSSSRRASHTRQPSVIPEVEDQRPQTARLRSQSPSARSIRTSKSEPKSHEEMRKFMAVTPEEEALLEALRKKRLAMAQQKQGYETTSKHEETRQQTPPERHHQKGSQSSAFYSRESISNSPIRIVETKKAGRKPHAPEPLSLLAPPRGRMIATQDLNVGTSILRDSSSCDPRSERHRAGSARPTSRPMLSPPEFSPLDLFPSPTRTTSASSPTTTDHPSPLPSPLTPRLRHGEDDVDVKVASSEPSWNGDSDDVAVIETGIIDPPPGSIKPEQTQGQHQRRRTASSGAEVPFSLPTKMPSTEFRNLTQVTENLSQLQNPSDPPLDPLPKLPKKSSFRNSSLTLTTSGLPKSRHSSIVSNRTASPNRSAYPDRRSSRQVSRAGSMASMNSMASIKRDSVAVGTASTRCSVSEDVLAAWGSLGGLREYDNARW</sequence>
<feature type="compositionally biased region" description="Low complexity" evidence="1">
    <location>
        <begin position="852"/>
        <end position="861"/>
    </location>
</feature>
<evidence type="ECO:0000313" key="2">
    <source>
        <dbReference type="EMBL" id="OAG12237.1"/>
    </source>
</evidence>
<feature type="region of interest" description="Disordered" evidence="1">
    <location>
        <begin position="137"/>
        <end position="411"/>
    </location>
</feature>
<feature type="region of interest" description="Disordered" evidence="1">
    <location>
        <begin position="785"/>
        <end position="861"/>
    </location>
</feature>
<reference evidence="2 3" key="1">
    <citation type="submission" date="2016-05" db="EMBL/GenBank/DDBJ databases">
        <title>Comparative analysis of secretome profiles of manganese(II)-oxidizing ascomycete fungi.</title>
        <authorList>
            <consortium name="DOE Joint Genome Institute"/>
            <person name="Zeiner C.A."/>
            <person name="Purvine S.O."/>
            <person name="Zink E.M."/>
            <person name="Wu S."/>
            <person name="Pasa-Tolic L."/>
            <person name="Chaput D.L."/>
            <person name="Haridas S."/>
            <person name="Grigoriev I.V."/>
            <person name="Santelli C.M."/>
            <person name="Hansel C.M."/>
        </authorList>
    </citation>
    <scope>NUCLEOTIDE SEQUENCE [LARGE SCALE GENOMIC DNA]</scope>
    <source>
        <strain evidence="2 3">AP3s5-JAC2a</strain>
    </source>
</reference>
<feature type="compositionally biased region" description="Polar residues" evidence="1">
    <location>
        <begin position="809"/>
        <end position="839"/>
    </location>
</feature>
<evidence type="ECO:0000313" key="3">
    <source>
        <dbReference type="Proteomes" id="UP000077069"/>
    </source>
</evidence>
<feature type="compositionally biased region" description="Polar residues" evidence="1">
    <location>
        <begin position="471"/>
        <end position="486"/>
    </location>
</feature>
<dbReference type="RefSeq" id="XP_018042602.1">
    <property type="nucleotide sequence ID" value="XM_018182405.1"/>
</dbReference>
<evidence type="ECO:0000256" key="1">
    <source>
        <dbReference type="SAM" id="MobiDB-lite"/>
    </source>
</evidence>
<gene>
    <name evidence="2" type="ORF">CC84DRAFT_1211830</name>
</gene>
<feature type="compositionally biased region" description="Polar residues" evidence="1">
    <location>
        <begin position="497"/>
        <end position="514"/>
    </location>
</feature>
<feature type="region of interest" description="Disordered" evidence="1">
    <location>
        <begin position="463"/>
        <end position="525"/>
    </location>
</feature>
<feature type="compositionally biased region" description="Basic and acidic residues" evidence="1">
    <location>
        <begin position="20"/>
        <end position="30"/>
    </location>
</feature>
<organism evidence="2 3">
    <name type="scientific">Paraphaeosphaeria sporulosa</name>
    <dbReference type="NCBI Taxonomy" id="1460663"/>
    <lineage>
        <taxon>Eukaryota</taxon>
        <taxon>Fungi</taxon>
        <taxon>Dikarya</taxon>
        <taxon>Ascomycota</taxon>
        <taxon>Pezizomycotina</taxon>
        <taxon>Dothideomycetes</taxon>
        <taxon>Pleosporomycetidae</taxon>
        <taxon>Pleosporales</taxon>
        <taxon>Massarineae</taxon>
        <taxon>Didymosphaeriaceae</taxon>
        <taxon>Paraphaeosphaeria</taxon>
    </lineage>
</organism>
<dbReference type="GeneID" id="28765891"/>
<feature type="region of interest" description="Disordered" evidence="1">
    <location>
        <begin position="65"/>
        <end position="89"/>
    </location>
</feature>
<feature type="region of interest" description="Disordered" evidence="1">
    <location>
        <begin position="1"/>
        <end position="53"/>
    </location>
</feature>
<keyword evidence="3" id="KW-1185">Reference proteome</keyword>
<feature type="compositionally biased region" description="Acidic residues" evidence="1">
    <location>
        <begin position="333"/>
        <end position="345"/>
    </location>
</feature>
<feature type="compositionally biased region" description="Low complexity" evidence="1">
    <location>
        <begin position="674"/>
        <end position="691"/>
    </location>
</feature>
<dbReference type="OrthoDB" id="5244050at2759"/>
<feature type="compositionally biased region" description="Polar residues" evidence="1">
    <location>
        <begin position="627"/>
        <end position="643"/>
    </location>
</feature>
<dbReference type="EMBL" id="KV441548">
    <property type="protein sequence ID" value="OAG12237.1"/>
    <property type="molecule type" value="Genomic_DNA"/>
</dbReference>
<feature type="region of interest" description="Disordered" evidence="1">
    <location>
        <begin position="548"/>
        <end position="772"/>
    </location>
</feature>
<feature type="compositionally biased region" description="Basic and acidic residues" evidence="1">
    <location>
        <begin position="515"/>
        <end position="525"/>
    </location>
</feature>